<dbReference type="SUPFAM" id="SSF53187">
    <property type="entry name" value="Zn-dependent exopeptidases"/>
    <property type="match status" value="1"/>
</dbReference>
<dbReference type="PRINTS" id="PR00481">
    <property type="entry name" value="LAMNOPPTDASE"/>
</dbReference>
<dbReference type="EMBL" id="JAQZAO010000003">
    <property type="protein sequence ID" value="MDD7965102.1"/>
    <property type="molecule type" value="Genomic_DNA"/>
</dbReference>
<dbReference type="InterPro" id="IPR011356">
    <property type="entry name" value="Leucine_aapep/pepB"/>
</dbReference>
<keyword evidence="12" id="KW-1185">Reference proteome</keyword>
<evidence type="ECO:0000256" key="3">
    <source>
        <dbReference type="ARBA" id="ARBA00022670"/>
    </source>
</evidence>
<feature type="compositionally biased region" description="Low complexity" evidence="9">
    <location>
        <begin position="1"/>
        <end position="23"/>
    </location>
</feature>
<feature type="compositionally biased region" description="Acidic residues" evidence="9">
    <location>
        <begin position="79"/>
        <end position="93"/>
    </location>
</feature>
<accession>A0ABT5SST5</accession>
<keyword evidence="2 11" id="KW-0031">Aminopeptidase</keyword>
<comment type="similarity">
    <text evidence="1">Belongs to the peptidase M17 family.</text>
</comment>
<gene>
    <name evidence="11" type="ORF">PGB27_07020</name>
</gene>
<name>A0ABT5SST5_9PSEU</name>
<evidence type="ECO:0000313" key="12">
    <source>
        <dbReference type="Proteomes" id="UP001300763"/>
    </source>
</evidence>
<evidence type="ECO:0000256" key="2">
    <source>
        <dbReference type="ARBA" id="ARBA00022438"/>
    </source>
</evidence>
<evidence type="ECO:0000256" key="5">
    <source>
        <dbReference type="ARBA" id="ARBA00033172"/>
    </source>
</evidence>
<dbReference type="PANTHER" id="PTHR11963:SF23">
    <property type="entry name" value="CYTOSOL AMINOPEPTIDASE"/>
    <property type="match status" value="1"/>
</dbReference>
<proteinExistence type="inferred from homology"/>
<evidence type="ECO:0000256" key="8">
    <source>
        <dbReference type="ARBA" id="ARBA00050061"/>
    </source>
</evidence>
<comment type="function">
    <text evidence="6">Presumably involved in the processing and regular turnover of intracellular proteins. Catalyzes the removal of unsubstituted N-terminal amino acids from various peptides.</text>
</comment>
<dbReference type="Proteomes" id="UP001300763">
    <property type="component" value="Unassembled WGS sequence"/>
</dbReference>
<feature type="domain" description="Cytosol aminopeptidase" evidence="10">
    <location>
        <begin position="398"/>
        <end position="405"/>
    </location>
</feature>
<feature type="region of interest" description="Disordered" evidence="9">
    <location>
        <begin position="1"/>
        <end position="118"/>
    </location>
</feature>
<reference evidence="11 12" key="1">
    <citation type="submission" date="2023-02" db="EMBL/GenBank/DDBJ databases">
        <title>Genome sequencing required for Actinomycetospora new species description.</title>
        <authorList>
            <person name="Saimee Y."/>
            <person name="Duangmal K."/>
        </authorList>
    </citation>
    <scope>NUCLEOTIDE SEQUENCE [LARGE SCALE GENOMIC DNA]</scope>
    <source>
        <strain evidence="11 12">DW7H6</strain>
    </source>
</reference>
<evidence type="ECO:0000259" key="10">
    <source>
        <dbReference type="PROSITE" id="PS00631"/>
    </source>
</evidence>
<evidence type="ECO:0000256" key="9">
    <source>
        <dbReference type="SAM" id="MobiDB-lite"/>
    </source>
</evidence>
<dbReference type="RefSeq" id="WP_274199655.1">
    <property type="nucleotide sequence ID" value="NZ_JAQZAO010000003.1"/>
</dbReference>
<evidence type="ECO:0000256" key="6">
    <source>
        <dbReference type="ARBA" id="ARBA00049972"/>
    </source>
</evidence>
<dbReference type="GO" id="GO:0004177">
    <property type="term" value="F:aminopeptidase activity"/>
    <property type="evidence" value="ECO:0007669"/>
    <property type="project" value="UniProtKB-KW"/>
</dbReference>
<evidence type="ECO:0000313" key="11">
    <source>
        <dbReference type="EMBL" id="MDD7965102.1"/>
    </source>
</evidence>
<dbReference type="PROSITE" id="PS00631">
    <property type="entry name" value="CYTOSOL_AP"/>
    <property type="match status" value="1"/>
</dbReference>
<keyword evidence="4" id="KW-0378">Hydrolase</keyword>
<dbReference type="InterPro" id="IPR000819">
    <property type="entry name" value="Peptidase_M17_C"/>
</dbReference>
<dbReference type="PANTHER" id="PTHR11963">
    <property type="entry name" value="LEUCINE AMINOPEPTIDASE-RELATED"/>
    <property type="match status" value="1"/>
</dbReference>
<dbReference type="Gene3D" id="3.40.630.10">
    <property type="entry name" value="Zn peptidases"/>
    <property type="match status" value="1"/>
</dbReference>
<sequence>MDAAFAAPALPTPLAVLTPETPAGAVAVLRWRRRDGRTPDDDTDSSTADGGARGDDRSDDPGGSETGGSETGTSATDSSETDSSETDSSETDEAATPVVEGAPPGWRPSAGAVVALPGEPPASWLVGVGEGRARDWRSAGAAAVRAVRDAPPHALGDAVADGTRSALLRPDRDEDRPATADDWAALAIGVVLGSHRFTVRPDGAAPRVRVHLDVPAEHHDAVERAVELATATARARDLADTPSGAKSPAWFAATAGELVADARGLEVTVRDEDWLAAEGFGGVLAVGGGSSRPPRLLELSWSPPDADPAAGHVVLVGKGITFDTGGISIKPNAGMADMRTDCAGGAAVVAALRALARLRVPVRVTGLVPLAENHVSGSSYRPGDLVRHRGGTTTEVTNTDAEGRMVLADAIAYALEVLGPDVVVDVATLTGAMKVALGVRTGGVFASDPALRAAIVDAGAATGEAWWPMPLSADLDPDVDSTIADVRQAPGGPGGIAAALFLRRFTDGQPWAHLDIAGPARCDSPHEEVAKGATGFAARTLVEFVAGRAGS</sequence>
<organism evidence="11 12">
    <name type="scientific">Actinomycetospora lemnae</name>
    <dbReference type="NCBI Taxonomy" id="3019891"/>
    <lineage>
        <taxon>Bacteria</taxon>
        <taxon>Bacillati</taxon>
        <taxon>Actinomycetota</taxon>
        <taxon>Actinomycetes</taxon>
        <taxon>Pseudonocardiales</taxon>
        <taxon>Pseudonocardiaceae</taxon>
        <taxon>Actinomycetospora</taxon>
    </lineage>
</organism>
<evidence type="ECO:0000256" key="1">
    <source>
        <dbReference type="ARBA" id="ARBA00009528"/>
    </source>
</evidence>
<dbReference type="CDD" id="cd00433">
    <property type="entry name" value="Peptidase_M17"/>
    <property type="match status" value="1"/>
</dbReference>
<dbReference type="Pfam" id="PF00883">
    <property type="entry name" value="Peptidase_M17"/>
    <property type="match status" value="1"/>
</dbReference>
<protein>
    <recommendedName>
        <fullName evidence="7">Probable cytosol aminopeptidase</fullName>
    </recommendedName>
    <alternativeName>
        <fullName evidence="8">Leucine aminopeptidase</fullName>
    </alternativeName>
    <alternativeName>
        <fullName evidence="5">Leucyl aminopeptidase</fullName>
    </alternativeName>
</protein>
<evidence type="ECO:0000256" key="4">
    <source>
        <dbReference type="ARBA" id="ARBA00022801"/>
    </source>
</evidence>
<evidence type="ECO:0000256" key="7">
    <source>
        <dbReference type="ARBA" id="ARBA00050021"/>
    </source>
</evidence>
<keyword evidence="3" id="KW-0645">Protease</keyword>
<comment type="caution">
    <text evidence="11">The sequence shown here is derived from an EMBL/GenBank/DDBJ whole genome shotgun (WGS) entry which is preliminary data.</text>
</comment>